<dbReference type="InterPro" id="IPR050221">
    <property type="entry name" value="26S_Proteasome_ATPase"/>
</dbReference>
<dbReference type="GeneID" id="111298824"/>
<dbReference type="GO" id="GO:0005524">
    <property type="term" value="F:ATP binding"/>
    <property type="evidence" value="ECO:0007669"/>
    <property type="project" value="UniProtKB-KW"/>
</dbReference>
<feature type="chain" id="PRO_5028159390" evidence="3">
    <location>
        <begin position="22"/>
        <end position="222"/>
    </location>
</feature>
<sequence>MGVHLVFHFILLLWLIQAAASQETDKSTCTEVCGNVTITSLFRINDGRYTNSWFRVTCNKTTDGQKPFISGINLELLGLFSPGSEIVVNNPVTYVNCGNKDNNSIARASTGNLTDTPFLFSVNTIRPKSLNLITSTETLLARAIVGNNDANFLKVVSSVIIDKYIGESARLIREMFGYARDHPLCIIFMGEIDAIGGCRFSEGTSANREIQRTLMELLNHLD</sequence>
<keyword evidence="5" id="KW-1185">Reference proteome</keyword>
<dbReference type="Pfam" id="PF00004">
    <property type="entry name" value="AAA"/>
    <property type="match status" value="1"/>
</dbReference>
<organism evidence="5 6">
    <name type="scientific">Durio zibethinus</name>
    <name type="common">Durian</name>
    <dbReference type="NCBI Taxonomy" id="66656"/>
    <lineage>
        <taxon>Eukaryota</taxon>
        <taxon>Viridiplantae</taxon>
        <taxon>Streptophyta</taxon>
        <taxon>Embryophyta</taxon>
        <taxon>Tracheophyta</taxon>
        <taxon>Spermatophyta</taxon>
        <taxon>Magnoliopsida</taxon>
        <taxon>eudicotyledons</taxon>
        <taxon>Gunneridae</taxon>
        <taxon>Pentapetalae</taxon>
        <taxon>rosids</taxon>
        <taxon>malvids</taxon>
        <taxon>Malvales</taxon>
        <taxon>Malvaceae</taxon>
        <taxon>Helicteroideae</taxon>
        <taxon>Durio</taxon>
    </lineage>
</organism>
<gene>
    <name evidence="6" type="primary">LOC111298824</name>
</gene>
<dbReference type="RefSeq" id="XP_022749264.1">
    <property type="nucleotide sequence ID" value="XM_022893529.1"/>
</dbReference>
<keyword evidence="2" id="KW-0067">ATP-binding</keyword>
<feature type="signal peptide" evidence="3">
    <location>
        <begin position="1"/>
        <end position="21"/>
    </location>
</feature>
<dbReference type="PANTHER" id="PTHR23073">
    <property type="entry name" value="26S PROTEASOME REGULATORY SUBUNIT"/>
    <property type="match status" value="1"/>
</dbReference>
<evidence type="ECO:0000313" key="5">
    <source>
        <dbReference type="Proteomes" id="UP000515121"/>
    </source>
</evidence>
<dbReference type="SUPFAM" id="SSF52540">
    <property type="entry name" value="P-loop containing nucleoside triphosphate hydrolases"/>
    <property type="match status" value="1"/>
</dbReference>
<name>A0A6P5Z934_DURZI</name>
<keyword evidence="1" id="KW-0547">Nucleotide-binding</keyword>
<dbReference type="Proteomes" id="UP000515121">
    <property type="component" value="Unplaced"/>
</dbReference>
<evidence type="ECO:0000256" key="3">
    <source>
        <dbReference type="SAM" id="SignalP"/>
    </source>
</evidence>
<proteinExistence type="predicted"/>
<protein>
    <submittedName>
        <fullName evidence="6">26S proteasome regulatory subunit 10B homolog A-like</fullName>
    </submittedName>
</protein>
<reference evidence="6" key="1">
    <citation type="submission" date="2025-08" db="UniProtKB">
        <authorList>
            <consortium name="RefSeq"/>
        </authorList>
    </citation>
    <scope>IDENTIFICATION</scope>
    <source>
        <tissue evidence="6">Fruit stalk</tissue>
    </source>
</reference>
<keyword evidence="3" id="KW-0732">Signal</keyword>
<dbReference type="OrthoDB" id="970809at2759"/>
<feature type="domain" description="ATPase AAA-type core" evidence="4">
    <location>
        <begin position="138"/>
        <end position="219"/>
    </location>
</feature>
<dbReference type="GO" id="GO:0016887">
    <property type="term" value="F:ATP hydrolysis activity"/>
    <property type="evidence" value="ECO:0007669"/>
    <property type="project" value="InterPro"/>
</dbReference>
<dbReference type="InterPro" id="IPR027417">
    <property type="entry name" value="P-loop_NTPase"/>
</dbReference>
<evidence type="ECO:0000259" key="4">
    <source>
        <dbReference type="Pfam" id="PF00004"/>
    </source>
</evidence>
<evidence type="ECO:0000313" key="6">
    <source>
        <dbReference type="RefSeq" id="XP_022749264.1"/>
    </source>
</evidence>
<dbReference type="KEGG" id="dzi:111298824"/>
<dbReference type="InterPro" id="IPR003959">
    <property type="entry name" value="ATPase_AAA_core"/>
</dbReference>
<evidence type="ECO:0000256" key="2">
    <source>
        <dbReference type="ARBA" id="ARBA00022840"/>
    </source>
</evidence>
<accession>A0A6P5Z934</accession>
<dbReference type="Gene3D" id="3.40.50.300">
    <property type="entry name" value="P-loop containing nucleotide triphosphate hydrolases"/>
    <property type="match status" value="1"/>
</dbReference>
<evidence type="ECO:0000256" key="1">
    <source>
        <dbReference type="ARBA" id="ARBA00022741"/>
    </source>
</evidence>
<dbReference type="AlphaFoldDB" id="A0A6P5Z934"/>